<evidence type="ECO:0000313" key="3">
    <source>
        <dbReference type="EMBL" id="KAK0674671.1"/>
    </source>
</evidence>
<feature type="compositionally biased region" description="Acidic residues" evidence="1">
    <location>
        <begin position="26"/>
        <end position="40"/>
    </location>
</feature>
<keyword evidence="4" id="KW-1185">Reference proteome</keyword>
<feature type="domain" description="C2H2-type" evidence="2">
    <location>
        <begin position="275"/>
        <end position="298"/>
    </location>
</feature>
<feature type="region of interest" description="Disordered" evidence="1">
    <location>
        <begin position="299"/>
        <end position="320"/>
    </location>
</feature>
<feature type="compositionally biased region" description="Polar residues" evidence="1">
    <location>
        <begin position="209"/>
        <end position="219"/>
    </location>
</feature>
<reference evidence="3" key="1">
    <citation type="submission" date="2023-06" db="EMBL/GenBank/DDBJ databases">
        <title>Genome-scale phylogeny and comparative genomics of the fungal order Sordariales.</title>
        <authorList>
            <consortium name="Lawrence Berkeley National Laboratory"/>
            <person name="Hensen N."/>
            <person name="Bonometti L."/>
            <person name="Westerberg I."/>
            <person name="Brannstrom I.O."/>
            <person name="Guillou S."/>
            <person name="Cros-Aarteil S."/>
            <person name="Calhoun S."/>
            <person name="Haridas S."/>
            <person name="Kuo A."/>
            <person name="Mondo S."/>
            <person name="Pangilinan J."/>
            <person name="Riley R."/>
            <person name="Labutti K."/>
            <person name="Andreopoulos B."/>
            <person name="Lipzen A."/>
            <person name="Chen C."/>
            <person name="Yanf M."/>
            <person name="Daum C."/>
            <person name="Ng V."/>
            <person name="Clum A."/>
            <person name="Steindorff A."/>
            <person name="Ohm R."/>
            <person name="Martin F."/>
            <person name="Silar P."/>
            <person name="Natvig D."/>
            <person name="Lalanne C."/>
            <person name="Gautier V."/>
            <person name="Ament-Velasquez S.L."/>
            <person name="Kruys A."/>
            <person name="Hutchinson M.I."/>
            <person name="Powell A.J."/>
            <person name="Barry K."/>
            <person name="Miller A.N."/>
            <person name="Grigoriev I.V."/>
            <person name="Debuchy R."/>
            <person name="Gladieux P."/>
            <person name="Thoren M.H."/>
            <person name="Johannesson H."/>
        </authorList>
    </citation>
    <scope>NUCLEOTIDE SEQUENCE</scope>
    <source>
        <strain evidence="3">CBS 307.81</strain>
    </source>
</reference>
<evidence type="ECO:0000313" key="4">
    <source>
        <dbReference type="Proteomes" id="UP001174997"/>
    </source>
</evidence>
<dbReference type="Proteomes" id="UP001174997">
    <property type="component" value="Unassembled WGS sequence"/>
</dbReference>
<feature type="compositionally biased region" description="Polar residues" evidence="1">
    <location>
        <begin position="163"/>
        <end position="185"/>
    </location>
</feature>
<name>A0AA39ZP11_9PEZI</name>
<dbReference type="AlphaFoldDB" id="A0AA39ZP11"/>
<gene>
    <name evidence="3" type="ORF">QBC41DRAFT_309299</name>
</gene>
<dbReference type="InterPro" id="IPR013087">
    <property type="entry name" value="Znf_C2H2_type"/>
</dbReference>
<organism evidence="3 4">
    <name type="scientific">Cercophora samala</name>
    <dbReference type="NCBI Taxonomy" id="330535"/>
    <lineage>
        <taxon>Eukaryota</taxon>
        <taxon>Fungi</taxon>
        <taxon>Dikarya</taxon>
        <taxon>Ascomycota</taxon>
        <taxon>Pezizomycotina</taxon>
        <taxon>Sordariomycetes</taxon>
        <taxon>Sordariomycetidae</taxon>
        <taxon>Sordariales</taxon>
        <taxon>Lasiosphaeriaceae</taxon>
        <taxon>Cercophora</taxon>
    </lineage>
</organism>
<proteinExistence type="predicted"/>
<dbReference type="PROSITE" id="PS00028">
    <property type="entry name" value="ZINC_FINGER_C2H2_1"/>
    <property type="match status" value="1"/>
</dbReference>
<feature type="compositionally biased region" description="Basic and acidic residues" evidence="1">
    <location>
        <begin position="86"/>
        <end position="104"/>
    </location>
</feature>
<protein>
    <recommendedName>
        <fullName evidence="2">C2H2-type domain-containing protein</fullName>
    </recommendedName>
</protein>
<evidence type="ECO:0000256" key="1">
    <source>
        <dbReference type="SAM" id="MobiDB-lite"/>
    </source>
</evidence>
<dbReference type="EMBL" id="JAULSY010000001">
    <property type="protein sequence ID" value="KAK0674671.1"/>
    <property type="molecule type" value="Genomic_DNA"/>
</dbReference>
<evidence type="ECO:0000259" key="2">
    <source>
        <dbReference type="PROSITE" id="PS00028"/>
    </source>
</evidence>
<comment type="caution">
    <text evidence="3">The sequence shown here is derived from an EMBL/GenBank/DDBJ whole genome shotgun (WGS) entry which is preliminary data.</text>
</comment>
<feature type="region of interest" description="Disordered" evidence="1">
    <location>
        <begin position="1"/>
        <end position="110"/>
    </location>
</feature>
<feature type="compositionally biased region" description="Acidic residues" evidence="1">
    <location>
        <begin position="67"/>
        <end position="85"/>
    </location>
</feature>
<sequence>MPWDPAWESEGAAGNSASRSVSVDQGYDDENGEVMEEEEETNGHDNNHQPQQNGHTGHAGDFQHQQEEEEEGSEYEDQMDVDDELSQEHQPMDLTPHRHSDTTPRPKQRVVGLAVPISERVQVVLHSSPKKEAYKVIPDELSADELVTSDVLPGLRPREFYGASQQPLKSLQVNEIERSASNTSEPVDDTQPKKPRGRPKGWRPGQGGYSTSTPGSTPANKVKKLGRPSGTGKVGRPSGKLKPDGEPRGKPGRKPAPTGREEYKKLNPKFPVFLCEWQDCPARLHNLETLRKHIFIVHGQPEDSPAPSSSSSVRSTGEEHGDGGLIICKWARCVSSPTPRFEGAFRAHVEEEHLIPFAWHCGDGPQNTSVDPKPQIMLPELPSYLFDAEGRQVTPSVAGQQIETDEDRKRRKARLAALAEKTQEEAPDEPEYDDEQMEAIMDALAKRKRRQKELMKYAEWVRAEDVILTVEEKEERDSWRGQLG</sequence>
<feature type="region of interest" description="Disordered" evidence="1">
    <location>
        <begin position="161"/>
        <end position="263"/>
    </location>
</feature>
<accession>A0AA39ZP11</accession>